<evidence type="ECO:0000256" key="4">
    <source>
        <dbReference type="ARBA" id="ARBA00023136"/>
    </source>
</evidence>
<dbReference type="GO" id="GO:0005739">
    <property type="term" value="C:mitochondrion"/>
    <property type="evidence" value="ECO:0007669"/>
    <property type="project" value="UniProtKB-SubCell"/>
</dbReference>
<evidence type="ECO:0000256" key="2">
    <source>
        <dbReference type="ARBA" id="ARBA00022692"/>
    </source>
</evidence>
<dbReference type="PANTHER" id="PTHR28018">
    <property type="entry name" value="RESPIRATORY SUPERCOMPLEX FACTOR 2, MITOCHONDRIAL"/>
    <property type="match status" value="1"/>
</dbReference>
<feature type="transmembrane region" description="Helical" evidence="5">
    <location>
        <begin position="154"/>
        <end position="174"/>
    </location>
</feature>
<keyword evidence="3 5" id="KW-1133">Transmembrane helix</keyword>
<sequence length="210" mass="22931">MSKKYLTPEDRAELDRLTRTSGVKGAAVGLAIGLGAAALTYRRSPHFRALTMPMQAILPASAAGAGYLFAADRVAQKFENVKLGYVDEEVIRNIESKSPNEGTLSTKDRTLRFLNDNRWSIIAGSWAVTMVGALSYSFSNRYLTTQQKLVQARMYAQAITVAVLMASAGLSIYVGDDNKNRKEEIDDELRAVLSLPVEENKAVRPAAQAS</sequence>
<dbReference type="InterPro" id="IPR007667">
    <property type="entry name" value="Hypoxia_induced_domain"/>
</dbReference>
<gene>
    <name evidence="7" type="ORF">LRAMOSA03549</name>
</gene>
<dbReference type="PANTHER" id="PTHR28018:SF3">
    <property type="entry name" value="RESPIRATORY SUPERCOMPLEX FACTOR 2, MITOCHONDRIAL"/>
    <property type="match status" value="1"/>
</dbReference>
<evidence type="ECO:0000313" key="7">
    <source>
        <dbReference type="EMBL" id="CDS11286.1"/>
    </source>
</evidence>
<feature type="transmembrane region" description="Helical" evidence="5">
    <location>
        <begin position="47"/>
        <end position="70"/>
    </location>
</feature>
<feature type="transmembrane region" description="Helical" evidence="5">
    <location>
        <begin position="21"/>
        <end position="41"/>
    </location>
</feature>
<name>A0A077WUI3_9FUNG</name>
<dbReference type="Pfam" id="PF04588">
    <property type="entry name" value="HIG_1_N"/>
    <property type="match status" value="1"/>
</dbReference>
<keyword evidence="4 5" id="KW-0472">Membrane</keyword>
<dbReference type="OrthoDB" id="1915122at2759"/>
<evidence type="ECO:0000259" key="6">
    <source>
        <dbReference type="PROSITE" id="PS51503"/>
    </source>
</evidence>
<dbReference type="AlphaFoldDB" id="A0A077WUI3"/>
<organism evidence="7">
    <name type="scientific">Lichtheimia ramosa</name>
    <dbReference type="NCBI Taxonomy" id="688394"/>
    <lineage>
        <taxon>Eukaryota</taxon>
        <taxon>Fungi</taxon>
        <taxon>Fungi incertae sedis</taxon>
        <taxon>Mucoromycota</taxon>
        <taxon>Mucoromycotina</taxon>
        <taxon>Mucoromycetes</taxon>
        <taxon>Mucorales</taxon>
        <taxon>Lichtheimiaceae</taxon>
        <taxon>Lichtheimia</taxon>
    </lineage>
</organism>
<dbReference type="InterPro" id="IPR040153">
    <property type="entry name" value="Rcf2"/>
</dbReference>
<dbReference type="GO" id="GO:0033617">
    <property type="term" value="P:mitochondrial respiratory chain complex IV assembly"/>
    <property type="evidence" value="ECO:0007669"/>
    <property type="project" value="TreeGrafter"/>
</dbReference>
<reference evidence="7" key="1">
    <citation type="journal article" date="2014" name="Genome Announc.">
        <title>De novo whole-genome sequence and genome annotation of Lichtheimia ramosa.</title>
        <authorList>
            <person name="Linde J."/>
            <person name="Schwartze V."/>
            <person name="Binder U."/>
            <person name="Lass-Florl C."/>
            <person name="Voigt K."/>
            <person name="Horn F."/>
        </authorList>
    </citation>
    <scope>NUCLEOTIDE SEQUENCE</scope>
    <source>
        <strain evidence="7">JMRC FSU:6197</strain>
    </source>
</reference>
<feature type="domain" description="HIG1" evidence="6">
    <location>
        <begin position="88"/>
        <end position="182"/>
    </location>
</feature>
<evidence type="ECO:0000256" key="5">
    <source>
        <dbReference type="SAM" id="Phobius"/>
    </source>
</evidence>
<accession>A0A077WUI3</accession>
<comment type="subcellular location">
    <subcellularLocation>
        <location evidence="1">Mitochondrion</location>
    </subcellularLocation>
</comment>
<keyword evidence="2 5" id="KW-0812">Transmembrane</keyword>
<evidence type="ECO:0000256" key="3">
    <source>
        <dbReference type="ARBA" id="ARBA00022989"/>
    </source>
</evidence>
<dbReference type="EMBL" id="LK023346">
    <property type="protein sequence ID" value="CDS11286.1"/>
    <property type="molecule type" value="Genomic_DNA"/>
</dbReference>
<protein>
    <recommendedName>
        <fullName evidence="6">HIG1 domain-containing protein</fullName>
    </recommendedName>
</protein>
<evidence type="ECO:0000256" key="1">
    <source>
        <dbReference type="ARBA" id="ARBA00004173"/>
    </source>
</evidence>
<dbReference type="PROSITE" id="PS51503">
    <property type="entry name" value="HIG1"/>
    <property type="match status" value="1"/>
</dbReference>
<feature type="transmembrane region" description="Helical" evidence="5">
    <location>
        <begin position="119"/>
        <end position="139"/>
    </location>
</feature>
<proteinExistence type="predicted"/>